<dbReference type="Proteomes" id="UP000007730">
    <property type="component" value="Chromosome"/>
</dbReference>
<dbReference type="PANTHER" id="PTHR13604:SF0">
    <property type="entry name" value="ABASIC SITE PROCESSING PROTEIN HMCES"/>
    <property type="match status" value="1"/>
</dbReference>
<evidence type="ECO:0000256" key="6">
    <source>
        <dbReference type="ARBA" id="ARBA00023125"/>
    </source>
</evidence>
<organism evidence="10 11">
    <name type="scientific">Afipia carboxidovorans (strain ATCC 49405 / DSM 1227 / KCTC 32145 / OM5)</name>
    <name type="common">Oligotropha carboxidovorans</name>
    <dbReference type="NCBI Taxonomy" id="504832"/>
    <lineage>
        <taxon>Bacteria</taxon>
        <taxon>Pseudomonadati</taxon>
        <taxon>Pseudomonadota</taxon>
        <taxon>Alphaproteobacteria</taxon>
        <taxon>Hyphomicrobiales</taxon>
        <taxon>Nitrobacteraceae</taxon>
        <taxon>Afipia</taxon>
    </lineage>
</organism>
<dbReference type="GO" id="GO:0008233">
    <property type="term" value="F:peptidase activity"/>
    <property type="evidence" value="ECO:0007669"/>
    <property type="project" value="UniProtKB-KW"/>
</dbReference>
<evidence type="ECO:0000256" key="7">
    <source>
        <dbReference type="ARBA" id="ARBA00023239"/>
    </source>
</evidence>
<dbReference type="GO" id="GO:0016829">
    <property type="term" value="F:lyase activity"/>
    <property type="evidence" value="ECO:0007669"/>
    <property type="project" value="UniProtKB-KW"/>
</dbReference>
<dbReference type="InterPro" id="IPR036590">
    <property type="entry name" value="SRAP-like"/>
</dbReference>
<keyword evidence="6" id="KW-0238">DNA-binding</keyword>
<keyword evidence="2 8" id="KW-0645">Protease</keyword>
<keyword evidence="5" id="KW-0190">Covalent protein-DNA linkage</keyword>
<protein>
    <recommendedName>
        <fullName evidence="8">Abasic site processing protein</fullName>
        <ecNumber evidence="8">3.4.-.-</ecNumber>
    </recommendedName>
</protein>
<accession>B6JFL7</accession>
<evidence type="ECO:0000256" key="1">
    <source>
        <dbReference type="ARBA" id="ARBA00008136"/>
    </source>
</evidence>
<dbReference type="Gene3D" id="3.90.1680.10">
    <property type="entry name" value="SOS response associated peptidase-like"/>
    <property type="match status" value="1"/>
</dbReference>
<reference evidence="10 11" key="1">
    <citation type="journal article" date="2011" name="J. Bacteriol.">
        <title>Complete genome sequences of the chemolithoautotrophic Oligotropha carboxidovorans strains OM4 and OM5.</title>
        <authorList>
            <person name="Volland S."/>
            <person name="Rachinger M."/>
            <person name="Strittmatter A."/>
            <person name="Daniel R."/>
            <person name="Gottschalk G."/>
            <person name="Meyer O."/>
        </authorList>
    </citation>
    <scope>NUCLEOTIDE SEQUENCE [LARGE SCALE GENOMIC DNA]</scope>
    <source>
        <strain evidence="11">ATCC 49405 / DSM 1227 / KCTC 32145 / OM5</strain>
    </source>
</reference>
<dbReference type="RefSeq" id="WP_012564060.1">
    <property type="nucleotide sequence ID" value="NC_011386.1"/>
</dbReference>
<gene>
    <name evidence="10" type="ordered locus">OCA5_c11560</name>
</gene>
<dbReference type="EC" id="3.4.-.-" evidence="8"/>
<evidence type="ECO:0000256" key="9">
    <source>
        <dbReference type="SAM" id="MobiDB-lite"/>
    </source>
</evidence>
<sequence length="251" mass="27649">MCGRFTLTSAPAILRQAFNYAEQPNFPPRYNVAPTQPVAVVLASEGARHFQLVRWGFIPAWVKDPKAFSLVINARSESVLEKPAFRNAIRRRRCLVPADGYYEWQAGGARKQPFYIHPRDGAPMGLAGIAETWVGPNGEELDTVAIVTTAAREEMAHLHARVPVLIAPNDYACWLDGGEAATAEAIRLLQPPPSGSLAWHPVSVEVNRVANDHAGLLERIEPVEVAEPEKPEASSRRATRRASEERQGSLF</sequence>
<dbReference type="SUPFAM" id="SSF143081">
    <property type="entry name" value="BB1717-like"/>
    <property type="match status" value="1"/>
</dbReference>
<feature type="region of interest" description="Disordered" evidence="9">
    <location>
        <begin position="221"/>
        <end position="251"/>
    </location>
</feature>
<dbReference type="GO" id="GO:0006508">
    <property type="term" value="P:proteolysis"/>
    <property type="evidence" value="ECO:0007669"/>
    <property type="project" value="UniProtKB-KW"/>
</dbReference>
<dbReference type="PATRIC" id="fig|504832.7.peg.1231"/>
<evidence type="ECO:0000256" key="2">
    <source>
        <dbReference type="ARBA" id="ARBA00022670"/>
    </source>
</evidence>
<evidence type="ECO:0000313" key="10">
    <source>
        <dbReference type="EMBL" id="AEI05875.1"/>
    </source>
</evidence>
<keyword evidence="4 8" id="KW-0378">Hydrolase</keyword>
<dbReference type="eggNOG" id="COG2135">
    <property type="taxonomic scope" value="Bacteria"/>
</dbReference>
<keyword evidence="3" id="KW-0227">DNA damage</keyword>
<name>B6JFL7_AFIC5</name>
<dbReference type="HOGENOM" id="CLU_035990_6_2_5"/>
<dbReference type="PANTHER" id="PTHR13604">
    <property type="entry name" value="DC12-RELATED"/>
    <property type="match status" value="1"/>
</dbReference>
<evidence type="ECO:0000256" key="8">
    <source>
        <dbReference type="RuleBase" id="RU364100"/>
    </source>
</evidence>
<dbReference type="OrthoDB" id="9782620at2"/>
<evidence type="ECO:0000256" key="3">
    <source>
        <dbReference type="ARBA" id="ARBA00022763"/>
    </source>
</evidence>
<dbReference type="InterPro" id="IPR003738">
    <property type="entry name" value="SRAP"/>
</dbReference>
<evidence type="ECO:0000313" key="11">
    <source>
        <dbReference type="Proteomes" id="UP000007730"/>
    </source>
</evidence>
<keyword evidence="7" id="KW-0456">Lyase</keyword>
<dbReference type="GO" id="GO:0003697">
    <property type="term" value="F:single-stranded DNA binding"/>
    <property type="evidence" value="ECO:0007669"/>
    <property type="project" value="InterPro"/>
</dbReference>
<keyword evidence="11" id="KW-1185">Reference proteome</keyword>
<dbReference type="AlphaFoldDB" id="B6JFL7"/>
<dbReference type="EMBL" id="CP002826">
    <property type="protein sequence ID" value="AEI05875.1"/>
    <property type="molecule type" value="Genomic_DNA"/>
</dbReference>
<evidence type="ECO:0000256" key="5">
    <source>
        <dbReference type="ARBA" id="ARBA00023124"/>
    </source>
</evidence>
<evidence type="ECO:0000256" key="4">
    <source>
        <dbReference type="ARBA" id="ARBA00022801"/>
    </source>
</evidence>
<dbReference type="STRING" id="504832.OCA5_c11560"/>
<dbReference type="GO" id="GO:0106300">
    <property type="term" value="P:protein-DNA covalent cross-linking repair"/>
    <property type="evidence" value="ECO:0007669"/>
    <property type="project" value="InterPro"/>
</dbReference>
<dbReference type="Pfam" id="PF02586">
    <property type="entry name" value="SRAP"/>
    <property type="match status" value="1"/>
</dbReference>
<proteinExistence type="inferred from homology"/>
<dbReference type="KEGG" id="ocg:OCA5_c11560"/>
<comment type="similarity">
    <text evidence="1 8">Belongs to the SOS response-associated peptidase family.</text>
</comment>
<dbReference type="KEGG" id="oca:OCAR_6926"/>